<dbReference type="SUPFAM" id="SSF53335">
    <property type="entry name" value="S-adenosyl-L-methionine-dependent methyltransferases"/>
    <property type="match status" value="1"/>
</dbReference>
<dbReference type="Gene3D" id="3.40.50.150">
    <property type="entry name" value="Vaccinia Virus protein VP39"/>
    <property type="match status" value="1"/>
</dbReference>
<name>A0A948W487_UNCEI</name>
<organism evidence="2 3">
    <name type="scientific">Eiseniibacteriota bacterium</name>
    <dbReference type="NCBI Taxonomy" id="2212470"/>
    <lineage>
        <taxon>Bacteria</taxon>
        <taxon>Candidatus Eiseniibacteriota</taxon>
    </lineage>
</organism>
<comment type="caution">
    <text evidence="2">The sequence shown here is derived from an EMBL/GenBank/DDBJ whole genome shotgun (WGS) entry which is preliminary data.</text>
</comment>
<dbReference type="PANTHER" id="PTHR43591">
    <property type="entry name" value="METHYLTRANSFERASE"/>
    <property type="match status" value="1"/>
</dbReference>
<dbReference type="GO" id="GO:0032259">
    <property type="term" value="P:methylation"/>
    <property type="evidence" value="ECO:0007669"/>
    <property type="project" value="UniProtKB-KW"/>
</dbReference>
<dbReference type="InterPro" id="IPR041698">
    <property type="entry name" value="Methyltransf_25"/>
</dbReference>
<dbReference type="Proteomes" id="UP000777784">
    <property type="component" value="Unassembled WGS sequence"/>
</dbReference>
<dbReference type="CDD" id="cd02440">
    <property type="entry name" value="AdoMet_MTases"/>
    <property type="match status" value="1"/>
</dbReference>
<evidence type="ECO:0000313" key="2">
    <source>
        <dbReference type="EMBL" id="MBU2691942.1"/>
    </source>
</evidence>
<accession>A0A948W487</accession>
<evidence type="ECO:0000313" key="3">
    <source>
        <dbReference type="Proteomes" id="UP000777784"/>
    </source>
</evidence>
<gene>
    <name evidence="2" type="ORF">KJ970_13565</name>
</gene>
<dbReference type="Pfam" id="PF13649">
    <property type="entry name" value="Methyltransf_25"/>
    <property type="match status" value="1"/>
</dbReference>
<feature type="domain" description="Methyltransferase" evidence="1">
    <location>
        <begin position="47"/>
        <end position="138"/>
    </location>
</feature>
<sequence>MMTFNDKTLVEAGNRFTHGAVYHALYDRPLAAARRVVIDYVPEESSVLDIACGTGELCFELASRKNCRVVGVDLSRRMIEYARKRNRSSQIRFEQGDATRLSGYAIDTFDYATILLLLHEVPREIQIAALCEALRVARKAVVVDSQVPLPRNLHGIALRIVEASGGRSHYRPFADYLAAGGIGGILSDPRIKASPVNRSTFWHGCREVIVLQRRT</sequence>
<protein>
    <submittedName>
        <fullName evidence="2">Class I SAM-dependent methyltransferase</fullName>
    </submittedName>
</protein>
<evidence type="ECO:0000259" key="1">
    <source>
        <dbReference type="Pfam" id="PF13649"/>
    </source>
</evidence>
<keyword evidence="2" id="KW-0489">Methyltransferase</keyword>
<keyword evidence="2" id="KW-0808">Transferase</keyword>
<proteinExistence type="predicted"/>
<dbReference type="EMBL" id="JAHJDP010000077">
    <property type="protein sequence ID" value="MBU2691942.1"/>
    <property type="molecule type" value="Genomic_DNA"/>
</dbReference>
<dbReference type="AlphaFoldDB" id="A0A948W487"/>
<reference evidence="2" key="1">
    <citation type="submission" date="2021-05" db="EMBL/GenBank/DDBJ databases">
        <title>Energy efficiency and biological interactions define the core microbiome of deep oligotrophic groundwater.</title>
        <authorList>
            <person name="Mehrshad M."/>
            <person name="Lopez-Fernandez M."/>
            <person name="Bell E."/>
            <person name="Bernier-Latmani R."/>
            <person name="Bertilsson S."/>
            <person name="Dopson M."/>
        </authorList>
    </citation>
    <scope>NUCLEOTIDE SEQUENCE</scope>
    <source>
        <strain evidence="2">Modern_marine.mb.64</strain>
    </source>
</reference>
<dbReference type="GO" id="GO:0008168">
    <property type="term" value="F:methyltransferase activity"/>
    <property type="evidence" value="ECO:0007669"/>
    <property type="project" value="UniProtKB-KW"/>
</dbReference>
<dbReference type="InterPro" id="IPR029063">
    <property type="entry name" value="SAM-dependent_MTases_sf"/>
</dbReference>